<dbReference type="OrthoDB" id="2794192at2759"/>
<accession>A0A0C3NKS8</accession>
<keyword evidence="2" id="KW-1185">Reference proteome</keyword>
<dbReference type="AlphaFoldDB" id="A0A0C3NKS8"/>
<gene>
    <name evidence="1" type="ORF">PHLGIDRAFT_57723</name>
</gene>
<feature type="non-terminal residue" evidence="1">
    <location>
        <position position="1"/>
    </location>
</feature>
<dbReference type="Proteomes" id="UP000053257">
    <property type="component" value="Unassembled WGS sequence"/>
</dbReference>
<evidence type="ECO:0000313" key="1">
    <source>
        <dbReference type="EMBL" id="KIP05619.1"/>
    </source>
</evidence>
<feature type="non-terminal residue" evidence="1">
    <location>
        <position position="122"/>
    </location>
</feature>
<sequence length="122" mass="13190">SWRRGPARRDCVFVNGDPTLPGFHGLHAARVLLFFSFKYGGQITFACALVTWFSSVDDEPCSNTGIWVVAPDGDGVGDRVKGVTHLDAAVRGAHLLGVADADFIPGEFCHTDTLDAFEAFYV</sequence>
<name>A0A0C3NKS8_PHLG1</name>
<organism evidence="1 2">
    <name type="scientific">Phlebiopsis gigantea (strain 11061_1 CR5-6)</name>
    <name type="common">White-rot fungus</name>
    <name type="synonym">Peniophora gigantea</name>
    <dbReference type="NCBI Taxonomy" id="745531"/>
    <lineage>
        <taxon>Eukaryota</taxon>
        <taxon>Fungi</taxon>
        <taxon>Dikarya</taxon>
        <taxon>Basidiomycota</taxon>
        <taxon>Agaricomycotina</taxon>
        <taxon>Agaricomycetes</taxon>
        <taxon>Polyporales</taxon>
        <taxon>Phanerochaetaceae</taxon>
        <taxon>Phlebiopsis</taxon>
    </lineage>
</organism>
<dbReference type="HOGENOM" id="CLU_006344_16_0_1"/>
<reference evidence="1 2" key="1">
    <citation type="journal article" date="2014" name="PLoS Genet.">
        <title>Analysis of the Phlebiopsis gigantea genome, transcriptome and secretome provides insight into its pioneer colonization strategies of wood.</title>
        <authorList>
            <person name="Hori C."/>
            <person name="Ishida T."/>
            <person name="Igarashi K."/>
            <person name="Samejima M."/>
            <person name="Suzuki H."/>
            <person name="Master E."/>
            <person name="Ferreira P."/>
            <person name="Ruiz-Duenas F.J."/>
            <person name="Held B."/>
            <person name="Canessa P."/>
            <person name="Larrondo L.F."/>
            <person name="Schmoll M."/>
            <person name="Druzhinina I.S."/>
            <person name="Kubicek C.P."/>
            <person name="Gaskell J.A."/>
            <person name="Kersten P."/>
            <person name="St John F."/>
            <person name="Glasner J."/>
            <person name="Sabat G."/>
            <person name="Splinter BonDurant S."/>
            <person name="Syed K."/>
            <person name="Yadav J."/>
            <person name="Mgbeahuruike A.C."/>
            <person name="Kovalchuk A."/>
            <person name="Asiegbu F.O."/>
            <person name="Lackner G."/>
            <person name="Hoffmeister D."/>
            <person name="Rencoret J."/>
            <person name="Gutierrez A."/>
            <person name="Sun H."/>
            <person name="Lindquist E."/>
            <person name="Barry K."/>
            <person name="Riley R."/>
            <person name="Grigoriev I.V."/>
            <person name="Henrissat B."/>
            <person name="Kues U."/>
            <person name="Berka R.M."/>
            <person name="Martinez A.T."/>
            <person name="Covert S.F."/>
            <person name="Blanchette R.A."/>
            <person name="Cullen D."/>
        </authorList>
    </citation>
    <scope>NUCLEOTIDE SEQUENCE [LARGE SCALE GENOMIC DNA]</scope>
    <source>
        <strain evidence="1 2">11061_1 CR5-6</strain>
    </source>
</reference>
<dbReference type="EMBL" id="KN840538">
    <property type="protein sequence ID" value="KIP05619.1"/>
    <property type="molecule type" value="Genomic_DNA"/>
</dbReference>
<protein>
    <submittedName>
        <fullName evidence="1">Uncharacterized protein</fullName>
    </submittedName>
</protein>
<dbReference type="STRING" id="745531.A0A0C3NKS8"/>
<proteinExistence type="predicted"/>
<evidence type="ECO:0000313" key="2">
    <source>
        <dbReference type="Proteomes" id="UP000053257"/>
    </source>
</evidence>